<dbReference type="Gene3D" id="3.40.50.620">
    <property type="entry name" value="HUPs"/>
    <property type="match status" value="2"/>
</dbReference>
<evidence type="ECO:0000313" key="4">
    <source>
        <dbReference type="Proteomes" id="UP001501423"/>
    </source>
</evidence>
<sequence length="301" mass="31147">MDPGGTVGGSVIVGVDGSASSLAAVEAAAREAQLRTAALRVVHAFLWPAMHVPLGPSPVGPPEGGIRNMVDRLVAEAVERARAAAPEVEVSHTVVTGEPLTVLEAQSRAADLVVVGSRGMGGFVGLMVGSTAVHLAAHARCPVLVVREEARVDGPVVVGVDGSPAGDRAVEFAFQEAELHRTTLVALHAWTTWNAPLPAPQDPSEPYANPVEALGQEEQRLLSEALAGHQKRHPDVAVEHEAVQGPTREALIEASRTARLVVVGARGRGGFTGLLLGSVSQALLHHAHCPVAVVRGAAARH</sequence>
<feature type="domain" description="UspA" evidence="2">
    <location>
        <begin position="155"/>
        <end position="295"/>
    </location>
</feature>
<name>A0ABN3WAD7_9ACTN</name>
<comment type="similarity">
    <text evidence="1">Belongs to the universal stress protein A family.</text>
</comment>
<protein>
    <submittedName>
        <fullName evidence="3">Universal stress protein</fullName>
    </submittedName>
</protein>
<dbReference type="InterPro" id="IPR006016">
    <property type="entry name" value="UspA"/>
</dbReference>
<dbReference type="Proteomes" id="UP001501423">
    <property type="component" value="Unassembled WGS sequence"/>
</dbReference>
<gene>
    <name evidence="3" type="ORF">GCM10010478_03310</name>
</gene>
<evidence type="ECO:0000256" key="1">
    <source>
        <dbReference type="ARBA" id="ARBA00008791"/>
    </source>
</evidence>
<reference evidence="3 4" key="1">
    <citation type="journal article" date="2019" name="Int. J. Syst. Evol. Microbiol.">
        <title>The Global Catalogue of Microorganisms (GCM) 10K type strain sequencing project: providing services to taxonomists for standard genome sequencing and annotation.</title>
        <authorList>
            <consortium name="The Broad Institute Genomics Platform"/>
            <consortium name="The Broad Institute Genome Sequencing Center for Infectious Disease"/>
            <person name="Wu L."/>
            <person name="Ma J."/>
        </authorList>
    </citation>
    <scope>NUCLEOTIDE SEQUENCE [LARGE SCALE GENOMIC DNA]</scope>
    <source>
        <strain evidence="3 4">JCM 9650</strain>
    </source>
</reference>
<dbReference type="PANTHER" id="PTHR46268">
    <property type="entry name" value="STRESS RESPONSE PROTEIN NHAX"/>
    <property type="match status" value="1"/>
</dbReference>
<evidence type="ECO:0000259" key="2">
    <source>
        <dbReference type="Pfam" id="PF00582"/>
    </source>
</evidence>
<accession>A0ABN3WAD7</accession>
<dbReference type="InterPro" id="IPR014729">
    <property type="entry name" value="Rossmann-like_a/b/a_fold"/>
</dbReference>
<dbReference type="SUPFAM" id="SSF52402">
    <property type="entry name" value="Adenine nucleotide alpha hydrolases-like"/>
    <property type="match status" value="2"/>
</dbReference>
<evidence type="ECO:0000313" key="3">
    <source>
        <dbReference type="EMBL" id="GAA2908085.1"/>
    </source>
</evidence>
<dbReference type="InterPro" id="IPR006015">
    <property type="entry name" value="Universal_stress_UspA"/>
</dbReference>
<dbReference type="EMBL" id="BAAAVA010000002">
    <property type="protein sequence ID" value="GAA2908085.1"/>
    <property type="molecule type" value="Genomic_DNA"/>
</dbReference>
<keyword evidence="4" id="KW-1185">Reference proteome</keyword>
<feature type="domain" description="UspA" evidence="2">
    <location>
        <begin position="11"/>
        <end position="147"/>
    </location>
</feature>
<comment type="caution">
    <text evidence="3">The sequence shown here is derived from an EMBL/GenBank/DDBJ whole genome shotgun (WGS) entry which is preliminary data.</text>
</comment>
<organism evidence="3 4">
    <name type="scientific">Streptomyces erythrogriseus</name>
    <dbReference type="NCBI Taxonomy" id="284027"/>
    <lineage>
        <taxon>Bacteria</taxon>
        <taxon>Bacillati</taxon>
        <taxon>Actinomycetota</taxon>
        <taxon>Actinomycetes</taxon>
        <taxon>Kitasatosporales</taxon>
        <taxon>Streptomycetaceae</taxon>
        <taxon>Streptomyces</taxon>
        <taxon>Streptomyces griseoincarnatus group</taxon>
    </lineage>
</organism>
<dbReference type="Pfam" id="PF00582">
    <property type="entry name" value="Usp"/>
    <property type="match status" value="2"/>
</dbReference>
<dbReference type="PRINTS" id="PR01438">
    <property type="entry name" value="UNVRSLSTRESS"/>
</dbReference>
<proteinExistence type="inferred from homology"/>
<dbReference type="PANTHER" id="PTHR46268:SF6">
    <property type="entry name" value="UNIVERSAL STRESS PROTEIN UP12"/>
    <property type="match status" value="1"/>
</dbReference>